<dbReference type="EMBL" id="BQXS01010929">
    <property type="protein sequence ID" value="GKT35140.1"/>
    <property type="molecule type" value="Genomic_DNA"/>
</dbReference>
<accession>A0ABQ5KVS0</accession>
<proteinExistence type="predicted"/>
<protein>
    <submittedName>
        <fullName evidence="2">Uncharacterized protein</fullName>
    </submittedName>
</protein>
<organism evidence="2 3">
    <name type="scientific">Aduncisulcus paluster</name>
    <dbReference type="NCBI Taxonomy" id="2918883"/>
    <lineage>
        <taxon>Eukaryota</taxon>
        <taxon>Metamonada</taxon>
        <taxon>Carpediemonas-like organisms</taxon>
        <taxon>Aduncisulcus</taxon>
    </lineage>
</organism>
<sequence>MFRQLQQYEKEAEALTSQVKKIQRFLTDSKDIITTKSEQIIRLRSKNAEIASSLKSRIEENKRMEEKVEKEELRLEGIRKNYHDLKTAYSQQSQEFSRAQDALSLRRRSLSEIETVCVELDTKMKGVLKHRSKTRKEIDETKKLLHSYSKKNVDLEDAMKSCLEEVHKSLAEKPALSVTLVDSVDLSEK</sequence>
<name>A0ABQ5KVS0_9EUKA</name>
<evidence type="ECO:0000256" key="1">
    <source>
        <dbReference type="SAM" id="Coils"/>
    </source>
</evidence>
<dbReference type="Proteomes" id="UP001057375">
    <property type="component" value="Unassembled WGS sequence"/>
</dbReference>
<comment type="caution">
    <text evidence="2">The sequence shown here is derived from an EMBL/GenBank/DDBJ whole genome shotgun (WGS) entry which is preliminary data.</text>
</comment>
<evidence type="ECO:0000313" key="2">
    <source>
        <dbReference type="EMBL" id="GKT35140.1"/>
    </source>
</evidence>
<gene>
    <name evidence="2" type="ORF">ADUPG1_008360</name>
</gene>
<keyword evidence="3" id="KW-1185">Reference proteome</keyword>
<keyword evidence="1" id="KW-0175">Coiled coil</keyword>
<feature type="coiled-coil region" evidence="1">
    <location>
        <begin position="51"/>
        <end position="88"/>
    </location>
</feature>
<reference evidence="2" key="1">
    <citation type="submission" date="2022-03" db="EMBL/GenBank/DDBJ databases">
        <title>Draft genome sequence of Aduncisulcus paluster, a free-living microaerophilic Fornicata.</title>
        <authorList>
            <person name="Yuyama I."/>
            <person name="Kume K."/>
            <person name="Tamura T."/>
            <person name="Inagaki Y."/>
            <person name="Hashimoto T."/>
        </authorList>
    </citation>
    <scope>NUCLEOTIDE SEQUENCE</scope>
    <source>
        <strain evidence="2">NY0171</strain>
    </source>
</reference>
<evidence type="ECO:0000313" key="3">
    <source>
        <dbReference type="Proteomes" id="UP001057375"/>
    </source>
</evidence>